<dbReference type="InterPro" id="IPR029021">
    <property type="entry name" value="Prot-tyrosine_phosphatase-like"/>
</dbReference>
<dbReference type="PANTHER" id="PTHR31126">
    <property type="entry name" value="TYROSINE-PROTEIN PHOSPHATASE"/>
    <property type="match status" value="1"/>
</dbReference>
<protein>
    <submittedName>
        <fullName evidence="3">Protein-tyrosine phosphatase</fullName>
        <ecNumber evidence="3">3.1.3.48</ecNumber>
    </submittedName>
</protein>
<keyword evidence="2" id="KW-0732">Signal</keyword>
<dbReference type="SUPFAM" id="SSF52799">
    <property type="entry name" value="(Phosphotyrosine protein) phosphatases II"/>
    <property type="match status" value="1"/>
</dbReference>
<gene>
    <name evidence="3" type="ORF">J2792_003426</name>
</gene>
<dbReference type="Gene3D" id="3.90.190.10">
    <property type="entry name" value="Protein tyrosine phosphatase superfamily"/>
    <property type="match status" value="1"/>
</dbReference>
<keyword evidence="4" id="KW-1185">Reference proteome</keyword>
<evidence type="ECO:0000313" key="4">
    <source>
        <dbReference type="Proteomes" id="UP001184150"/>
    </source>
</evidence>
<comment type="caution">
    <text evidence="3">The sequence shown here is derived from an EMBL/GenBank/DDBJ whole genome shotgun (WGS) entry which is preliminary data.</text>
</comment>
<evidence type="ECO:0000256" key="1">
    <source>
        <dbReference type="ARBA" id="ARBA00009580"/>
    </source>
</evidence>
<proteinExistence type="inferred from homology"/>
<dbReference type="EC" id="3.1.3.48" evidence="3"/>
<keyword evidence="3" id="KW-0378">Hydrolase</keyword>
<dbReference type="Pfam" id="PF13350">
    <property type="entry name" value="Y_phosphatase3"/>
    <property type="match status" value="1"/>
</dbReference>
<reference evidence="3 4" key="1">
    <citation type="submission" date="2023-07" db="EMBL/GenBank/DDBJ databases">
        <title>Sorghum-associated microbial communities from plants grown in Nebraska, USA.</title>
        <authorList>
            <person name="Schachtman D."/>
        </authorList>
    </citation>
    <scope>NUCLEOTIDE SEQUENCE [LARGE SCALE GENOMIC DNA]</scope>
    <source>
        <strain evidence="3 4">DS1027</strain>
    </source>
</reference>
<dbReference type="InterPro" id="IPR026893">
    <property type="entry name" value="Tyr/Ser_Pase_IphP-type"/>
</dbReference>
<name>A0ABU1MRA3_9SPHN</name>
<dbReference type="RefSeq" id="WP_309806060.1">
    <property type="nucleotide sequence ID" value="NZ_JAVDRD010000010.1"/>
</dbReference>
<feature type="chain" id="PRO_5046157150" evidence="2">
    <location>
        <begin position="23"/>
        <end position="359"/>
    </location>
</feature>
<evidence type="ECO:0000313" key="3">
    <source>
        <dbReference type="EMBL" id="MDR6512541.1"/>
    </source>
</evidence>
<sequence length="359" mass="38484">MRRTHLGAWAFGLVLAASPALAPQTLARAHDAIASRSDAATLLVDWQASGPVDVYLATRPDAPLANARPVARAVRSGHAKVRAAATPRPYVLLRDRSDGRVTTVAERMLPLAQGSNFRDLGGYPAADGKTVRWGLIYRSGATPLLSPADIAMVRGLGLTTMVDLRSDEERRLAPTRLAGQIHQDAVPYSMMALFAGNHGKVTGNGGALYRQFPTLLAPQVRLVFDRLKAHAGPIEYNCSAGQDRTGFMTALILSALGTPRAVILQDYDLSTALRHPEWEMPRIDAATAASDPVARLFAGYQANPAMARPQPLHDPDGRTFLASALDEIDTRYGSVEGYLDKVAGVSAADIAALRKAYTE</sequence>
<dbReference type="Proteomes" id="UP001184150">
    <property type="component" value="Unassembled WGS sequence"/>
</dbReference>
<dbReference type="EMBL" id="JAVDRD010000010">
    <property type="protein sequence ID" value="MDR6512541.1"/>
    <property type="molecule type" value="Genomic_DNA"/>
</dbReference>
<evidence type="ECO:0000256" key="2">
    <source>
        <dbReference type="SAM" id="SignalP"/>
    </source>
</evidence>
<dbReference type="PANTHER" id="PTHR31126:SF1">
    <property type="entry name" value="TYROSINE SPECIFIC PROTEIN PHOSPHATASES DOMAIN-CONTAINING PROTEIN"/>
    <property type="match status" value="1"/>
</dbReference>
<organism evidence="3 4">
    <name type="scientific">Novosphingobium capsulatum</name>
    <dbReference type="NCBI Taxonomy" id="13688"/>
    <lineage>
        <taxon>Bacteria</taxon>
        <taxon>Pseudomonadati</taxon>
        <taxon>Pseudomonadota</taxon>
        <taxon>Alphaproteobacteria</taxon>
        <taxon>Sphingomonadales</taxon>
        <taxon>Sphingomonadaceae</taxon>
        <taxon>Novosphingobium</taxon>
    </lineage>
</organism>
<feature type="signal peptide" evidence="2">
    <location>
        <begin position="1"/>
        <end position="22"/>
    </location>
</feature>
<accession>A0ABU1MRA3</accession>
<comment type="similarity">
    <text evidence="1">Belongs to the protein-tyrosine phosphatase family.</text>
</comment>
<dbReference type="GO" id="GO:0004725">
    <property type="term" value="F:protein tyrosine phosphatase activity"/>
    <property type="evidence" value="ECO:0007669"/>
    <property type="project" value="UniProtKB-EC"/>
</dbReference>